<keyword evidence="2" id="KW-1133">Transmembrane helix</keyword>
<dbReference type="SUPFAM" id="SSF103473">
    <property type="entry name" value="MFS general substrate transporter"/>
    <property type="match status" value="1"/>
</dbReference>
<evidence type="ECO:0000256" key="1">
    <source>
        <dbReference type="ARBA" id="ARBA00008335"/>
    </source>
</evidence>
<proteinExistence type="inferred from homology"/>
<feature type="transmembrane region" description="Helical" evidence="2">
    <location>
        <begin position="110"/>
        <end position="131"/>
    </location>
</feature>
<dbReference type="PANTHER" id="PTHR11328">
    <property type="entry name" value="MAJOR FACILITATOR SUPERFAMILY DOMAIN-CONTAINING PROTEIN"/>
    <property type="match status" value="1"/>
</dbReference>
<feature type="transmembrane region" description="Helical" evidence="2">
    <location>
        <begin position="137"/>
        <end position="159"/>
    </location>
</feature>
<feature type="transmembrane region" description="Helical" evidence="2">
    <location>
        <begin position="324"/>
        <end position="342"/>
    </location>
</feature>
<dbReference type="InterPro" id="IPR039672">
    <property type="entry name" value="MFS_2"/>
</dbReference>
<feature type="transmembrane region" description="Helical" evidence="2">
    <location>
        <begin position="77"/>
        <end position="98"/>
    </location>
</feature>
<dbReference type="OrthoDB" id="197206at2759"/>
<dbReference type="AlphaFoldDB" id="A0A3P7RQG8"/>
<keyword evidence="2" id="KW-0812">Transmembrane</keyword>
<accession>A0A3P7RQG8</accession>
<comment type="similarity">
    <text evidence="1">Belongs to the major facilitator superfamily.</text>
</comment>
<evidence type="ECO:0008006" key="5">
    <source>
        <dbReference type="Google" id="ProtNLM"/>
    </source>
</evidence>
<name>A0A3P7RQG8_RODNA</name>
<feature type="transmembrane region" description="Helical" evidence="2">
    <location>
        <begin position="379"/>
        <end position="401"/>
    </location>
</feature>
<feature type="transmembrane region" description="Helical" evidence="2">
    <location>
        <begin position="466"/>
        <end position="489"/>
    </location>
</feature>
<feature type="transmembrane region" description="Helical" evidence="2">
    <location>
        <begin position="422"/>
        <end position="446"/>
    </location>
</feature>
<dbReference type="InterPro" id="IPR036259">
    <property type="entry name" value="MFS_trans_sf"/>
</dbReference>
<evidence type="ECO:0000313" key="3">
    <source>
        <dbReference type="EMBL" id="VDN98899.1"/>
    </source>
</evidence>
<dbReference type="GO" id="GO:0005886">
    <property type="term" value="C:plasma membrane"/>
    <property type="evidence" value="ECO:0007669"/>
    <property type="project" value="TreeGrafter"/>
</dbReference>
<dbReference type="EMBL" id="UZAE01001665">
    <property type="protein sequence ID" value="VDN98899.1"/>
    <property type="molecule type" value="Genomic_DNA"/>
</dbReference>
<evidence type="ECO:0000256" key="2">
    <source>
        <dbReference type="SAM" id="Phobius"/>
    </source>
</evidence>
<reference evidence="3 4" key="1">
    <citation type="submission" date="2018-11" db="EMBL/GenBank/DDBJ databases">
        <authorList>
            <consortium name="Pathogen Informatics"/>
        </authorList>
    </citation>
    <scope>NUCLEOTIDE SEQUENCE [LARGE SCALE GENOMIC DNA]</scope>
</reference>
<organism evidence="3 4">
    <name type="scientific">Rodentolepis nana</name>
    <name type="common">Dwarf tapeworm</name>
    <name type="synonym">Hymenolepis nana</name>
    <dbReference type="NCBI Taxonomy" id="102285"/>
    <lineage>
        <taxon>Eukaryota</taxon>
        <taxon>Metazoa</taxon>
        <taxon>Spiralia</taxon>
        <taxon>Lophotrochozoa</taxon>
        <taxon>Platyhelminthes</taxon>
        <taxon>Cestoda</taxon>
        <taxon>Eucestoda</taxon>
        <taxon>Cyclophyllidea</taxon>
        <taxon>Hymenolepididae</taxon>
        <taxon>Rodentolepis</taxon>
    </lineage>
</organism>
<keyword evidence="2" id="KW-0472">Membrane</keyword>
<sequence>MLVHMAENSDHIKTIDEETNQETTLDEKDSKMRLSTWRRFAFGIGGIPMQLMQNINGFFLALFLLETAELKPTYLSGILLASRIVDAVTDPITGFLVTITKSKFGQKRPWLLFSIPSWIITFFFLYFAVDWSPEGKLAFYLIINLIFQIGLTAFQVPYSSMTMVLTPNPKERDVLTACRMFSEVFAFLIGVAVFGSIIAPFRTAVKCEELSANGTVGMTTVAPISKDPEIWAYKVAAAVTCVIGTVAALICFFGTKEINTMLYEGEQEREDRSLKGFLKASRSIFTFKPYLLHMGFYLFFSLGIQFSQTNFGLYVAHTIKLSKYLNYGIICLLGAAVLFIPLGQFIQKKIGKKITMSIALCNAFIPTLVLFFLPERPHLGIFFSIMIVQAFTLSVGLLLPWSMLPDVIDAYELEIGERPESVFYSLIVFCNKLAVGVSLAISAAFLEYFGYKSSNRCGQSPIVAQALRVLGSLIPLALFIPSLLLLYYYPLGTSQLEIMRAKRER</sequence>
<dbReference type="Pfam" id="PF13347">
    <property type="entry name" value="MFS_2"/>
    <property type="match status" value="1"/>
</dbReference>
<dbReference type="GO" id="GO:0015293">
    <property type="term" value="F:symporter activity"/>
    <property type="evidence" value="ECO:0007669"/>
    <property type="project" value="InterPro"/>
</dbReference>
<evidence type="ECO:0000313" key="4">
    <source>
        <dbReference type="Proteomes" id="UP000278807"/>
    </source>
</evidence>
<gene>
    <name evidence="3" type="ORF">HNAJ_LOCUS3040</name>
</gene>
<feature type="transmembrane region" description="Helical" evidence="2">
    <location>
        <begin position="231"/>
        <end position="253"/>
    </location>
</feature>
<dbReference type="PANTHER" id="PTHR11328:SF24">
    <property type="entry name" value="MAJOR FACILITATOR SUPERFAMILY (MFS) PROFILE DOMAIN-CONTAINING PROTEIN"/>
    <property type="match status" value="1"/>
</dbReference>
<feature type="transmembrane region" description="Helical" evidence="2">
    <location>
        <begin position="180"/>
        <end position="201"/>
    </location>
</feature>
<keyword evidence="4" id="KW-1185">Reference proteome</keyword>
<dbReference type="Proteomes" id="UP000278807">
    <property type="component" value="Unassembled WGS sequence"/>
</dbReference>
<protein>
    <recommendedName>
        <fullName evidence="5">Major facilitator superfamily (MFS) profile domain-containing protein</fullName>
    </recommendedName>
</protein>
<dbReference type="Gene3D" id="1.20.1250.20">
    <property type="entry name" value="MFS general substrate transporter like domains"/>
    <property type="match status" value="1"/>
</dbReference>
<dbReference type="GO" id="GO:0008643">
    <property type="term" value="P:carbohydrate transport"/>
    <property type="evidence" value="ECO:0007669"/>
    <property type="project" value="InterPro"/>
</dbReference>
<feature type="transmembrane region" description="Helical" evidence="2">
    <location>
        <begin position="40"/>
        <end position="65"/>
    </location>
</feature>
<feature type="transmembrane region" description="Helical" evidence="2">
    <location>
        <begin position="285"/>
        <end position="304"/>
    </location>
</feature>
<feature type="transmembrane region" description="Helical" evidence="2">
    <location>
        <begin position="354"/>
        <end position="373"/>
    </location>
</feature>